<dbReference type="Proteomes" id="UP000481109">
    <property type="component" value="Unassembled WGS sequence"/>
</dbReference>
<accession>A0A6G4XSR4</accession>
<dbReference type="PANTHER" id="PTHR43248">
    <property type="entry name" value="2-SUCCINYL-6-HYDROXY-2,4-CYCLOHEXADIENE-1-CARBOXYLATE SYNTHASE"/>
    <property type="match status" value="1"/>
</dbReference>
<reference evidence="6 7" key="1">
    <citation type="submission" date="2020-02" db="EMBL/GenBank/DDBJ databases">
        <title>Whole-genome analyses of novel actinobacteria.</title>
        <authorList>
            <person name="Sahin N."/>
            <person name="Tokatli A."/>
        </authorList>
    </citation>
    <scope>NUCLEOTIDE SEQUENCE [LARGE SCALE GENOMIC DNA]</scope>
    <source>
        <strain evidence="6 7">YC504</strain>
    </source>
</reference>
<dbReference type="SUPFAM" id="SSF53474">
    <property type="entry name" value="alpha/beta-Hydrolases"/>
    <property type="match status" value="1"/>
</dbReference>
<dbReference type="InterPro" id="IPR029058">
    <property type="entry name" value="AB_hydrolase_fold"/>
</dbReference>
<dbReference type="AlphaFoldDB" id="A0A6G4XSR4"/>
<dbReference type="Pfam" id="PF00561">
    <property type="entry name" value="Abhydrolase_1"/>
    <property type="match status" value="1"/>
</dbReference>
<evidence type="ECO:0000313" key="6">
    <source>
        <dbReference type="EMBL" id="NGO79744.1"/>
    </source>
</evidence>
<keyword evidence="3" id="KW-0732">Signal</keyword>
<dbReference type="InterPro" id="IPR000073">
    <property type="entry name" value="AB_hydrolase_1"/>
</dbReference>
<proteinExistence type="inferred from homology"/>
<dbReference type="GO" id="GO:0016787">
    <property type="term" value="F:hydrolase activity"/>
    <property type="evidence" value="ECO:0007669"/>
    <property type="project" value="UniProtKB-KW"/>
</dbReference>
<protein>
    <submittedName>
        <fullName evidence="6">Alpha/beta fold hydrolase</fullName>
    </submittedName>
</protein>
<evidence type="ECO:0000259" key="5">
    <source>
        <dbReference type="Pfam" id="PF08386"/>
    </source>
</evidence>
<evidence type="ECO:0000313" key="7">
    <source>
        <dbReference type="Proteomes" id="UP000481109"/>
    </source>
</evidence>
<evidence type="ECO:0000259" key="4">
    <source>
        <dbReference type="Pfam" id="PF00561"/>
    </source>
</evidence>
<dbReference type="RefSeq" id="WP_165335180.1">
    <property type="nucleotide sequence ID" value="NZ_JAAKZW010000169.1"/>
</dbReference>
<name>A0A6G4XSR4_9ACTN</name>
<comment type="similarity">
    <text evidence="1">Belongs to the peptidase S33 family.</text>
</comment>
<organism evidence="6 7">
    <name type="scientific">Streptomyces mesophilus</name>
    <dbReference type="NCBI Taxonomy" id="1775132"/>
    <lineage>
        <taxon>Bacteria</taxon>
        <taxon>Bacillati</taxon>
        <taxon>Actinomycetota</taxon>
        <taxon>Actinomycetes</taxon>
        <taxon>Kitasatosporales</taxon>
        <taxon>Streptomycetaceae</taxon>
        <taxon>Streptomyces</taxon>
    </lineage>
</organism>
<dbReference type="PROSITE" id="PS51257">
    <property type="entry name" value="PROKAR_LIPOPROTEIN"/>
    <property type="match status" value="1"/>
</dbReference>
<feature type="domain" description="AB hydrolase-1" evidence="4">
    <location>
        <begin position="84"/>
        <end position="217"/>
    </location>
</feature>
<dbReference type="PANTHER" id="PTHR43248:SF25">
    <property type="entry name" value="AB HYDROLASE-1 DOMAIN-CONTAINING PROTEIN-RELATED"/>
    <property type="match status" value="1"/>
</dbReference>
<dbReference type="Pfam" id="PF08386">
    <property type="entry name" value="Abhydrolase_4"/>
    <property type="match status" value="1"/>
</dbReference>
<evidence type="ECO:0000256" key="2">
    <source>
        <dbReference type="ARBA" id="ARBA00022801"/>
    </source>
</evidence>
<feature type="chain" id="PRO_5026087917" evidence="3">
    <location>
        <begin position="24"/>
        <end position="458"/>
    </location>
</feature>
<dbReference type="Gene3D" id="3.40.50.1820">
    <property type="entry name" value="alpha/beta hydrolase"/>
    <property type="match status" value="1"/>
</dbReference>
<feature type="signal peptide" evidence="3">
    <location>
        <begin position="1"/>
        <end position="23"/>
    </location>
</feature>
<evidence type="ECO:0000256" key="3">
    <source>
        <dbReference type="SAM" id="SignalP"/>
    </source>
</evidence>
<sequence>MALTRRAGLLTAALITIAACTGAAPSAEGSARGGPRLVDPRPCPDLADVTCSDLVVPLDRGGKRPGTLKLQVAAADNTDAPRGVLLLLTGGPGQPGVTYYKSLAARLPDVVKQYRLVMIDQRGTGGTAIDCPTLQKEVGGSDTTPPSRTAVEECAQLLGGTRNFYRTADTVADFEDLRRALKVPAMTLDGVSYGTFTAAQYGLTHPKRTTRLVLDSVVPSDGAGALYEDSLHHARAVLRTACEEQSCGYDPAKDLAQVVRRDDNGVEVFGMLVVASIIDPKLNNPNFKILDAIHRSAGGDTAALNGLIDGFNDPSGTPPEEFSSGLHAATLCADTRFPWGGASAPMAGREQALRKAVQRIKPAYTWPFERSTAGEQGIPQTCLAWPPSTPNPAPPHNKLTMPVLLLQGDRDLSTPLRWAEDLAAKTPAGELAVIEGAGHSVQRRSDAGARAAEGFLLR</sequence>
<gene>
    <name evidence="6" type="ORF">G6045_29410</name>
</gene>
<feature type="domain" description="Peptidase S33 tripeptidyl aminopeptidase-like C-terminal" evidence="5">
    <location>
        <begin position="379"/>
        <end position="457"/>
    </location>
</feature>
<evidence type="ECO:0000256" key="1">
    <source>
        <dbReference type="ARBA" id="ARBA00010088"/>
    </source>
</evidence>
<dbReference type="InterPro" id="IPR051601">
    <property type="entry name" value="Serine_prot/Carboxylest_S33"/>
</dbReference>
<comment type="caution">
    <text evidence="6">The sequence shown here is derived from an EMBL/GenBank/DDBJ whole genome shotgun (WGS) entry which is preliminary data.</text>
</comment>
<keyword evidence="2 6" id="KW-0378">Hydrolase</keyword>
<dbReference type="InterPro" id="IPR013595">
    <property type="entry name" value="Pept_S33_TAP-like_C"/>
</dbReference>
<dbReference type="EMBL" id="JAAKZW010000169">
    <property type="protein sequence ID" value="NGO79744.1"/>
    <property type="molecule type" value="Genomic_DNA"/>
</dbReference>
<keyword evidence="7" id="KW-1185">Reference proteome</keyword>